<evidence type="ECO:0008006" key="5">
    <source>
        <dbReference type="Google" id="ProtNLM"/>
    </source>
</evidence>
<dbReference type="AlphaFoldDB" id="F4NYP7"/>
<dbReference type="PANTHER" id="PTHR46128:SF170">
    <property type="entry name" value="PENTACOTRIPEPTIDE-REPEAT REGION OF PRORP DOMAIN-CONTAINING PROTEIN"/>
    <property type="match status" value="1"/>
</dbReference>
<dbReference type="PANTHER" id="PTHR46128">
    <property type="entry name" value="MITOCHONDRIAL GROUP I INTRON SPLICING FACTOR CCM1"/>
    <property type="match status" value="1"/>
</dbReference>
<sequence>MNMAMVWFQTPPFAVFQFHGKSFSIESNRLMRTYYLPLRMIKRHSHQSVASVIHQSIVSVYTCSTASHSRHFYMASLPFTNSTFFKCSLNSHMSMSLSTATHFSSKLNPAIDTRNLPIQYTLHVETIRTLCDLFQNKRRDLKSTDITRVWDLCRILIKNDTSSIKNLLEVEQLMHRLVAFLALSPENHNAVEQTEKLLIWWRPGNKWSDLTSQDILWIVRAYKVKTVQQGLDIISSICRKCNLKRLDSTVVYILIVSIAIRHSSKEAIEFIKAFVAQQQRSIQPSIHLNYLLQTCCQEISFMQQHSGILDISVKEANAQVKSISEFMLDLVAYMSTASPNLALADVVSFNYIAFSQKCTTYTDVVRVLDTMQSYGVYPNIKTFTTLVHNLDADSAIKLFEKANEMGLQTDASILVSYIRACKLRPDQSSGKRDALKAFLAHPYRLELTSPTYADSGILFILSAIYSYEYKLDVTLQVINDMIQSGWRIPPERFKHIISRLCYSHLVKDAVELLDRAMLMSKAYASVDTRTTIVAGWCATGYPDSALKFIDTMLEKGLAPTMQMYRWIIDSLITMRKLGDADRVAIMCRDKVNVVTIDAFHAVTRAYLIFGHADEAERRIKHINTYGFIADDTTHAIWVATLLKLGKRDEAESKLKSLGAYYGGVKHVPVAVYTAFMDVAILEHDWINVIKYWRKIIGCARGGVSGVEDAIVAKYITGAIQLDRFDAIQSVIKQVQWETHPKTYRAYVYVCFKSGNVMKGQRVVEDVLAIAHSQRTQFVKAQNTDRALAYRDLPHAKYLAEILCDVVGYYASDLGNLSHAKQTLRVYLEMFKPTSRPFVSLMRAAVHHAKFSDPSGGLDEAMQYWKWMVQAGGRVNQSGYGGWISACVDAGDVCRAIQGIQLLVQAKFKPTVAIQQTVLTMLGRCGRISEMERLFRRLLANDDSKAFVSVPATSATVNALMTGYLHSKNYAKLFLVWNRLWKRSGGGSDAQVPVFTSNDPSIETCIHVANAKDILDVDMLVPDLADLVEHDQFASDVNTQADESIQDLYDETHEHNETDSLLDTSMTPLSLPWTTTMNTDHGVTPVTFCLVLDALGFAGDLEVLDKVWQQVVDVDKFPISPNCTTSYMEALMRCGQTDRAMEVVIGACKTGKVAVKTVVNFLGMCDDGEQGKHRKEQVMKCVKKECTLEFTEILQQRLDGGKSQTKTRKIPSDQNIDQVLQLFKLTAD</sequence>
<dbReference type="STRING" id="684364.F4NYP7"/>
<dbReference type="RefSeq" id="XP_006677257.1">
    <property type="nucleotide sequence ID" value="XM_006677194.1"/>
</dbReference>
<protein>
    <recommendedName>
        <fullName evidence="5">Pentacotripeptide-repeat region of PRORP domain-containing protein</fullName>
    </recommendedName>
</protein>
<dbReference type="EMBL" id="GL882881">
    <property type="protein sequence ID" value="EGF82064.1"/>
    <property type="molecule type" value="Genomic_DNA"/>
</dbReference>
<dbReference type="InterPro" id="IPR050872">
    <property type="entry name" value="PPR_P_subfamily"/>
</dbReference>
<dbReference type="HOGENOM" id="CLU_268056_0_0_1"/>
<dbReference type="InParanoid" id="F4NYP7"/>
<dbReference type="Pfam" id="PF01535">
    <property type="entry name" value="PPR"/>
    <property type="match status" value="1"/>
</dbReference>
<evidence type="ECO:0000256" key="2">
    <source>
        <dbReference type="PROSITE-ProRule" id="PRU00708"/>
    </source>
</evidence>
<evidence type="ECO:0000256" key="1">
    <source>
        <dbReference type="ARBA" id="ARBA00007626"/>
    </source>
</evidence>
<accession>F4NYP7</accession>
<organism evidence="3 4">
    <name type="scientific">Batrachochytrium dendrobatidis (strain JAM81 / FGSC 10211)</name>
    <name type="common">Frog chytrid fungus</name>
    <dbReference type="NCBI Taxonomy" id="684364"/>
    <lineage>
        <taxon>Eukaryota</taxon>
        <taxon>Fungi</taxon>
        <taxon>Fungi incertae sedis</taxon>
        <taxon>Chytridiomycota</taxon>
        <taxon>Chytridiomycota incertae sedis</taxon>
        <taxon>Chytridiomycetes</taxon>
        <taxon>Rhizophydiales</taxon>
        <taxon>Rhizophydiales incertae sedis</taxon>
        <taxon>Batrachochytrium</taxon>
    </lineage>
</organism>
<dbReference type="Gene3D" id="1.25.40.10">
    <property type="entry name" value="Tetratricopeptide repeat domain"/>
    <property type="match status" value="3"/>
</dbReference>
<dbReference type="OrthoDB" id="185373at2759"/>
<evidence type="ECO:0000313" key="3">
    <source>
        <dbReference type="EMBL" id="EGF82064.1"/>
    </source>
</evidence>
<dbReference type="FunFam" id="1.25.40.10:FF:003062">
    <property type="entry name" value="Uncharacterized protein"/>
    <property type="match status" value="1"/>
</dbReference>
<feature type="repeat" description="PPR" evidence="2">
    <location>
        <begin position="525"/>
        <end position="559"/>
    </location>
</feature>
<evidence type="ECO:0000313" key="4">
    <source>
        <dbReference type="Proteomes" id="UP000007241"/>
    </source>
</evidence>
<proteinExistence type="inferred from homology"/>
<dbReference type="InterPro" id="IPR002885">
    <property type="entry name" value="PPR_rpt"/>
</dbReference>
<dbReference type="GeneID" id="18238187"/>
<dbReference type="OMA" id="GILINWY"/>
<dbReference type="PROSITE" id="PS51375">
    <property type="entry name" value="PPR"/>
    <property type="match status" value="1"/>
</dbReference>
<keyword evidence="4" id="KW-1185">Reference proteome</keyword>
<reference evidence="3 4" key="1">
    <citation type="submission" date="2009-12" db="EMBL/GenBank/DDBJ databases">
        <title>The draft genome of Batrachochytrium dendrobatidis.</title>
        <authorList>
            <consortium name="US DOE Joint Genome Institute (JGI-PGF)"/>
            <person name="Kuo A."/>
            <person name="Salamov A."/>
            <person name="Schmutz J."/>
            <person name="Lucas S."/>
            <person name="Pitluck S."/>
            <person name="Rosenblum E."/>
            <person name="Stajich J."/>
            <person name="Eisen M."/>
            <person name="Grigoriev I.V."/>
        </authorList>
    </citation>
    <scope>NUCLEOTIDE SEQUENCE [LARGE SCALE GENOMIC DNA]</scope>
    <source>
        <strain evidence="4">JAM81 / FGSC 10211</strain>
    </source>
</reference>
<gene>
    <name evidence="3" type="ORF">BATDEDRAFT_23330</name>
</gene>
<name>F4NYP7_BATDJ</name>
<comment type="similarity">
    <text evidence="1">Belongs to the PPR family. P subfamily.</text>
</comment>
<dbReference type="InterPro" id="IPR011990">
    <property type="entry name" value="TPR-like_helical_dom_sf"/>
</dbReference>
<dbReference type="Proteomes" id="UP000007241">
    <property type="component" value="Unassembled WGS sequence"/>
</dbReference>